<evidence type="ECO:0000313" key="5">
    <source>
        <dbReference type="EMBL" id="RMR84603.1"/>
    </source>
</evidence>
<keyword evidence="5" id="KW-0456">Lyase</keyword>
<evidence type="ECO:0000256" key="2">
    <source>
        <dbReference type="ARBA" id="ARBA00022801"/>
    </source>
</evidence>
<dbReference type="Pfam" id="PF02626">
    <property type="entry name" value="CT_A_B"/>
    <property type="match status" value="1"/>
</dbReference>
<keyword evidence="2" id="KW-0378">Hydrolase</keyword>
<keyword evidence="1" id="KW-0547">Nucleotide-binding</keyword>
<evidence type="ECO:0000256" key="3">
    <source>
        <dbReference type="ARBA" id="ARBA00022840"/>
    </source>
</evidence>
<evidence type="ECO:0000259" key="4">
    <source>
        <dbReference type="Pfam" id="PF02626"/>
    </source>
</evidence>
<gene>
    <name evidence="5" type="ORF">ALP78_04713</name>
</gene>
<dbReference type="PANTHER" id="PTHR43309:SF3">
    <property type="entry name" value="5-OXOPROLINASE SUBUNIT C"/>
    <property type="match status" value="1"/>
</dbReference>
<proteinExistence type="predicted"/>
<keyword evidence="3" id="KW-0067">ATP-binding</keyword>
<feature type="domain" description="Carboxyltransferase" evidence="4">
    <location>
        <begin position="1"/>
        <end position="72"/>
    </location>
</feature>
<feature type="non-terminal residue" evidence="5">
    <location>
        <position position="1"/>
    </location>
</feature>
<sequence length="72" mass="7180">PEGCAALEITMSGPLLRFNTDAVVAVTGAHIPITLDGQACAMNTALFVSAGSTLSLGTIAGAGVRSYLCVRG</sequence>
<evidence type="ECO:0000256" key="1">
    <source>
        <dbReference type="ARBA" id="ARBA00022741"/>
    </source>
</evidence>
<feature type="non-terminal residue" evidence="5">
    <location>
        <position position="72"/>
    </location>
</feature>
<dbReference type="RefSeq" id="WP_147472459.1">
    <property type="nucleotide sequence ID" value="NZ_RBSD01000133.1"/>
</dbReference>
<protein>
    <submittedName>
        <fullName evidence="5">Urea carboxylase/amidolyase</fullName>
    </submittedName>
</protein>
<dbReference type="GO" id="GO:0016787">
    <property type="term" value="F:hydrolase activity"/>
    <property type="evidence" value="ECO:0007669"/>
    <property type="project" value="UniProtKB-KW"/>
</dbReference>
<comment type="caution">
    <text evidence="5">The sequence shown here is derived from an EMBL/GenBank/DDBJ whole genome shotgun (WGS) entry which is preliminary data.</text>
</comment>
<dbReference type="InterPro" id="IPR003778">
    <property type="entry name" value="CT_A_B"/>
</dbReference>
<evidence type="ECO:0000313" key="6">
    <source>
        <dbReference type="Proteomes" id="UP000268004"/>
    </source>
</evidence>
<dbReference type="GO" id="GO:0016829">
    <property type="term" value="F:lyase activity"/>
    <property type="evidence" value="ECO:0007669"/>
    <property type="project" value="UniProtKB-KW"/>
</dbReference>
<dbReference type="Proteomes" id="UP000268004">
    <property type="component" value="Unassembled WGS sequence"/>
</dbReference>
<dbReference type="GO" id="GO:0005524">
    <property type="term" value="F:ATP binding"/>
    <property type="evidence" value="ECO:0007669"/>
    <property type="project" value="UniProtKB-KW"/>
</dbReference>
<name>A0A3M4Y975_9PSED</name>
<organism evidence="5 6">
    <name type="scientific">Pseudomonas coronafaciens pv. striafaciens</name>
    <dbReference type="NCBI Taxonomy" id="235276"/>
    <lineage>
        <taxon>Bacteria</taxon>
        <taxon>Pseudomonadati</taxon>
        <taxon>Pseudomonadota</taxon>
        <taxon>Gammaproteobacteria</taxon>
        <taxon>Pseudomonadales</taxon>
        <taxon>Pseudomonadaceae</taxon>
        <taxon>Pseudomonas</taxon>
        <taxon>Pseudomonas coronafaciens</taxon>
    </lineage>
</organism>
<dbReference type="EMBL" id="RBSD01000133">
    <property type="protein sequence ID" value="RMR84603.1"/>
    <property type="molecule type" value="Genomic_DNA"/>
</dbReference>
<dbReference type="PANTHER" id="PTHR43309">
    <property type="entry name" value="5-OXOPROLINASE SUBUNIT C"/>
    <property type="match status" value="1"/>
</dbReference>
<dbReference type="AlphaFoldDB" id="A0A3M4Y975"/>
<dbReference type="InterPro" id="IPR052708">
    <property type="entry name" value="PxpC"/>
</dbReference>
<accession>A0A3M4Y975</accession>
<reference evidence="5 6" key="1">
    <citation type="submission" date="2018-08" db="EMBL/GenBank/DDBJ databases">
        <title>Recombination of ecologically and evolutionarily significant loci maintains genetic cohesion in the Pseudomonas syringae species complex.</title>
        <authorList>
            <person name="Dillon M."/>
            <person name="Thakur S."/>
            <person name="Almeida R.N.D."/>
            <person name="Weir B.S."/>
            <person name="Guttman D.S."/>
        </authorList>
    </citation>
    <scope>NUCLEOTIDE SEQUENCE [LARGE SCALE GENOMIC DNA]</scope>
    <source>
        <strain evidence="5 6">ICMP 4996</strain>
    </source>
</reference>